<evidence type="ECO:0000256" key="8">
    <source>
        <dbReference type="PIRSR" id="PIRSR001134-1"/>
    </source>
</evidence>
<dbReference type="Gene3D" id="3.30.300.50">
    <property type="match status" value="2"/>
</dbReference>
<evidence type="ECO:0000256" key="2">
    <source>
        <dbReference type="ARBA" id="ARBA00022670"/>
    </source>
</evidence>
<dbReference type="GO" id="GO:0005576">
    <property type="term" value="C:extracellular region"/>
    <property type="evidence" value="ECO:0007669"/>
    <property type="project" value="InterPro"/>
</dbReference>
<keyword evidence="5" id="KW-0720">Serine protease</keyword>
<feature type="compositionally biased region" description="Low complexity" evidence="10">
    <location>
        <begin position="360"/>
        <end position="378"/>
    </location>
</feature>
<dbReference type="SUPFAM" id="SSF50494">
    <property type="entry name" value="Trypsin-like serine proteases"/>
    <property type="match status" value="1"/>
</dbReference>
<dbReference type="GO" id="GO:0006508">
    <property type="term" value="P:proteolysis"/>
    <property type="evidence" value="ECO:0007669"/>
    <property type="project" value="UniProtKB-KW"/>
</dbReference>
<evidence type="ECO:0000256" key="5">
    <source>
        <dbReference type="ARBA" id="ARBA00022825"/>
    </source>
</evidence>
<evidence type="ECO:0000256" key="7">
    <source>
        <dbReference type="ARBA" id="ARBA00023157"/>
    </source>
</evidence>
<dbReference type="EMBL" id="JACHJS010000001">
    <property type="protein sequence ID" value="MBB4968583.1"/>
    <property type="molecule type" value="Genomic_DNA"/>
</dbReference>
<dbReference type="PRINTS" id="PR00861">
    <property type="entry name" value="ALYTICPTASE"/>
</dbReference>
<keyword evidence="7 9" id="KW-1015">Disulfide bond</keyword>
<evidence type="ECO:0000256" key="9">
    <source>
        <dbReference type="PIRSR" id="PIRSR001134-2"/>
    </source>
</evidence>
<feature type="active site" description="Charge relay system" evidence="8">
    <location>
        <position position="307"/>
    </location>
</feature>
<evidence type="ECO:0000256" key="6">
    <source>
        <dbReference type="ARBA" id="ARBA00023145"/>
    </source>
</evidence>
<dbReference type="GO" id="GO:0004553">
    <property type="term" value="F:hydrolase activity, hydrolyzing O-glycosyl compounds"/>
    <property type="evidence" value="ECO:0007669"/>
    <property type="project" value="InterPro"/>
</dbReference>
<gene>
    <name evidence="12" type="ORF">F4559_005942</name>
</gene>
<reference evidence="12 13" key="1">
    <citation type="submission" date="2020-08" db="EMBL/GenBank/DDBJ databases">
        <title>Sequencing the genomes of 1000 actinobacteria strains.</title>
        <authorList>
            <person name="Klenk H.-P."/>
        </authorList>
    </citation>
    <scope>NUCLEOTIDE SEQUENCE [LARGE SCALE GENOMIC DNA]</scope>
    <source>
        <strain evidence="12 13">DSM 45084</strain>
    </source>
</reference>
<feature type="domain" description="Chitin-binding type-3" evidence="11">
    <location>
        <begin position="378"/>
        <end position="424"/>
    </location>
</feature>
<dbReference type="GO" id="GO:0004252">
    <property type="term" value="F:serine-type endopeptidase activity"/>
    <property type="evidence" value="ECO:0007669"/>
    <property type="project" value="InterPro"/>
</dbReference>
<dbReference type="InterPro" id="IPR009003">
    <property type="entry name" value="Peptidase_S1_PA"/>
</dbReference>
<dbReference type="InterPro" id="IPR001254">
    <property type="entry name" value="Trypsin_dom"/>
</dbReference>
<dbReference type="InterPro" id="IPR001316">
    <property type="entry name" value="Pept_S1A_streptogrisin"/>
</dbReference>
<feature type="active site" description="Charge relay system" evidence="8">
    <location>
        <position position="203"/>
    </location>
</feature>
<organism evidence="12 13">
    <name type="scientific">Saccharothrix violaceirubra</name>
    <dbReference type="NCBI Taxonomy" id="413306"/>
    <lineage>
        <taxon>Bacteria</taxon>
        <taxon>Bacillati</taxon>
        <taxon>Actinomycetota</taxon>
        <taxon>Actinomycetes</taxon>
        <taxon>Pseudonocardiales</taxon>
        <taxon>Pseudonocardiaceae</taxon>
        <taxon>Saccharothrix</taxon>
    </lineage>
</organism>
<feature type="disulfide bond" evidence="9">
    <location>
        <begin position="187"/>
        <end position="204"/>
    </location>
</feature>
<dbReference type="CDD" id="cd21112">
    <property type="entry name" value="alphaLP-like"/>
    <property type="match status" value="1"/>
</dbReference>
<feature type="region of interest" description="Disordered" evidence="10">
    <location>
        <begin position="355"/>
        <end position="378"/>
    </location>
</feature>
<dbReference type="InterPro" id="IPR035070">
    <property type="entry name" value="Streptogrisin_prodomain"/>
</dbReference>
<comment type="similarity">
    <text evidence="1">Belongs to the peptidase S1 family.</text>
</comment>
<dbReference type="Pfam" id="PF02983">
    <property type="entry name" value="Pro_Al_protease"/>
    <property type="match status" value="1"/>
</dbReference>
<dbReference type="Gene3D" id="2.40.10.10">
    <property type="entry name" value="Trypsin-like serine proteases"/>
    <property type="match status" value="2"/>
</dbReference>
<keyword evidence="6" id="KW-0865">Zymogen</keyword>
<accession>A0A7W7WZA1</accession>
<evidence type="ECO:0000256" key="3">
    <source>
        <dbReference type="ARBA" id="ARBA00022729"/>
    </source>
</evidence>
<proteinExistence type="inferred from homology"/>
<comment type="caution">
    <text evidence="12">The sequence shown here is derived from an EMBL/GenBank/DDBJ whole genome shotgun (WGS) entry which is preliminary data.</text>
</comment>
<dbReference type="CDD" id="cd12214">
    <property type="entry name" value="ChiA1_BD"/>
    <property type="match status" value="1"/>
</dbReference>
<evidence type="ECO:0000313" key="12">
    <source>
        <dbReference type="EMBL" id="MBB4968583.1"/>
    </source>
</evidence>
<dbReference type="Pfam" id="PF00089">
    <property type="entry name" value="Trypsin"/>
    <property type="match status" value="1"/>
</dbReference>
<dbReference type="GO" id="GO:0030246">
    <property type="term" value="F:carbohydrate binding"/>
    <property type="evidence" value="ECO:0007669"/>
    <property type="project" value="InterPro"/>
</dbReference>
<dbReference type="InterPro" id="IPR036573">
    <property type="entry name" value="CBM_sf_5/12"/>
</dbReference>
<dbReference type="InterPro" id="IPR004236">
    <property type="entry name" value="Pept_S1_alpha_lytic"/>
</dbReference>
<evidence type="ECO:0000256" key="1">
    <source>
        <dbReference type="ARBA" id="ARBA00007664"/>
    </source>
</evidence>
<dbReference type="SUPFAM" id="SSF51055">
    <property type="entry name" value="Carbohydrate binding domain"/>
    <property type="match status" value="1"/>
</dbReference>
<evidence type="ECO:0000259" key="11">
    <source>
        <dbReference type="SMART" id="SM00495"/>
    </source>
</evidence>
<feature type="disulfide bond" evidence="9">
    <location>
        <begin position="265"/>
        <end position="275"/>
    </location>
</feature>
<dbReference type="Pfam" id="PF02839">
    <property type="entry name" value="CBM_5_12"/>
    <property type="match status" value="1"/>
</dbReference>
<feature type="active site" description="Charge relay system" evidence="8">
    <location>
        <position position="227"/>
    </location>
</feature>
<dbReference type="Proteomes" id="UP000542674">
    <property type="component" value="Unassembled WGS sequence"/>
</dbReference>
<protein>
    <submittedName>
        <fullName evidence="12">Streptogrisin C</fullName>
        <ecNumber evidence="12">3.4.21.-</ecNumber>
    </submittedName>
</protein>
<dbReference type="GO" id="GO:0005975">
    <property type="term" value="P:carbohydrate metabolic process"/>
    <property type="evidence" value="ECO:0007669"/>
    <property type="project" value="InterPro"/>
</dbReference>
<dbReference type="PIRSF" id="PIRSF001134">
    <property type="entry name" value="Streptogrisin"/>
    <property type="match status" value="1"/>
</dbReference>
<dbReference type="SMART" id="SM00495">
    <property type="entry name" value="ChtBD3"/>
    <property type="match status" value="1"/>
</dbReference>
<keyword evidence="3" id="KW-0732">Signal</keyword>
<dbReference type="Gene3D" id="2.10.10.20">
    <property type="entry name" value="Carbohydrate-binding module superfamily 5/12"/>
    <property type="match status" value="1"/>
</dbReference>
<keyword evidence="13" id="KW-1185">Reference proteome</keyword>
<evidence type="ECO:0000313" key="13">
    <source>
        <dbReference type="Proteomes" id="UP000542674"/>
    </source>
</evidence>
<dbReference type="InterPro" id="IPR003610">
    <property type="entry name" value="CBM5/12"/>
</dbReference>
<evidence type="ECO:0000256" key="4">
    <source>
        <dbReference type="ARBA" id="ARBA00022801"/>
    </source>
</evidence>
<dbReference type="AlphaFoldDB" id="A0A7W7WZA1"/>
<keyword evidence="2" id="KW-0645">Protease</keyword>
<evidence type="ECO:0000256" key="10">
    <source>
        <dbReference type="SAM" id="MobiDB-lite"/>
    </source>
</evidence>
<dbReference type="EC" id="3.4.21.-" evidence="12"/>
<name>A0A7W7WZA1_9PSEU</name>
<dbReference type="InterPro" id="IPR043504">
    <property type="entry name" value="Peptidase_S1_PA_chymotrypsin"/>
</dbReference>
<feature type="disulfide bond" evidence="9">
    <location>
        <begin position="301"/>
        <end position="328"/>
    </location>
</feature>
<keyword evidence="4 12" id="KW-0378">Hydrolase</keyword>
<sequence>MAVALTSSATAGPPTQPADSAMIAAMARDFGITTDQARDRLVREDAASRTEGDLKAKLGPAYAGAWLNGDASQLTVAATSDSQIQTIRNAGATPKLVKNNLGTLDALKTKLDNNARKVTKAVPGWYVDVQNNTVVVLTRDTAGAKQFVKSAGVNEADVRFEQSVEDPKPYIDVVGGNAYYIGSGSRCSVGFSVTNGGFVTAGHCGTQGASTTQPSGSFAGSSFPGNDYAWVRVSAGNTMKPEVNRYPGTVQVNGSTEAAVGASVCRSGSTTGWHCGTIQQKNASVSYQEGTVTGLTRTNACAEPGDSGGSWLAGDQAQGVTSGGSGTCSGGTPVMYFQPVNEILQAYGLTLMTSGGGGTTTTNPTGPTGPTGPTNPGNTTWKQGTAYAAGATVTYNGANYRCLQGHTAQPGWEPPSVPALWQRV</sequence>